<dbReference type="GeneID" id="87598301"/>
<dbReference type="GO" id="GO:0005737">
    <property type="term" value="C:cytoplasm"/>
    <property type="evidence" value="ECO:0007669"/>
    <property type="project" value="UniProtKB-SubCell"/>
</dbReference>
<dbReference type="PANTHER" id="PTHR30008:SF0">
    <property type="entry name" value="EXODEOXYRIBONUCLEASE 7 LARGE SUBUNIT"/>
    <property type="match status" value="1"/>
</dbReference>
<dbReference type="InterPro" id="IPR003753">
    <property type="entry name" value="Exonuc_VII_L"/>
</dbReference>
<dbReference type="EC" id="3.1.11.6" evidence="5"/>
<dbReference type="GO" id="GO:0008855">
    <property type="term" value="F:exodeoxyribonuclease VII activity"/>
    <property type="evidence" value="ECO:0007669"/>
    <property type="project" value="UniProtKB-UniRule"/>
</dbReference>
<dbReference type="GO" id="GO:0006308">
    <property type="term" value="P:DNA catabolic process"/>
    <property type="evidence" value="ECO:0007669"/>
    <property type="project" value="UniProtKB-UniRule"/>
</dbReference>
<comment type="function">
    <text evidence="5">Bidirectionally degrades single-stranded DNA into large acid-insoluble oligonucleotides, which are then degraded further into small acid-soluble oligonucleotides.</text>
</comment>
<comment type="catalytic activity">
    <reaction evidence="5 6">
        <text>Exonucleolytic cleavage in either 5'- to 3'- or 3'- to 5'-direction to yield nucleoside 5'-phosphates.</text>
        <dbReference type="EC" id="3.1.11.6"/>
    </reaction>
</comment>
<comment type="subcellular location">
    <subcellularLocation>
        <location evidence="5 6">Cytoplasm</location>
    </subcellularLocation>
</comment>
<dbReference type="InterPro" id="IPR025824">
    <property type="entry name" value="OB-fold_nuc-bd_dom"/>
</dbReference>
<evidence type="ECO:0000256" key="1">
    <source>
        <dbReference type="ARBA" id="ARBA00022490"/>
    </source>
</evidence>
<evidence type="ECO:0000256" key="7">
    <source>
        <dbReference type="SAM" id="Coils"/>
    </source>
</evidence>
<evidence type="ECO:0000313" key="10">
    <source>
        <dbReference type="EMBL" id="KOO38434.1"/>
    </source>
</evidence>
<protein>
    <recommendedName>
        <fullName evidence="5">Exodeoxyribonuclease 7 large subunit</fullName>
        <ecNumber evidence="5">3.1.11.6</ecNumber>
    </recommendedName>
    <alternativeName>
        <fullName evidence="5">Exodeoxyribonuclease VII large subunit</fullName>
        <shortName evidence="5">Exonuclease VII large subunit</shortName>
    </alternativeName>
</protein>
<comment type="similarity">
    <text evidence="5 6">Belongs to the XseA family.</text>
</comment>
<reference evidence="10" key="1">
    <citation type="submission" date="2015-08" db="EMBL/GenBank/DDBJ databases">
        <title>Complete DNA Sequence of Pseudomonas syringae pv. actinidiae, the Causal Agent of Kiwifruit Canker Disease.</title>
        <authorList>
            <person name="Rikkerink E.H.A."/>
            <person name="Fineran P.C."/>
        </authorList>
    </citation>
    <scope>NUCLEOTIDE SEQUENCE</scope>
    <source>
        <strain evidence="10">DSM 13666</strain>
    </source>
</reference>
<keyword evidence="1 5" id="KW-0963">Cytoplasm</keyword>
<dbReference type="CDD" id="cd04489">
    <property type="entry name" value="ExoVII_LU_OBF"/>
    <property type="match status" value="1"/>
</dbReference>
<dbReference type="GO" id="GO:0003676">
    <property type="term" value="F:nucleic acid binding"/>
    <property type="evidence" value="ECO:0007669"/>
    <property type="project" value="InterPro"/>
</dbReference>
<evidence type="ECO:0000256" key="6">
    <source>
        <dbReference type="RuleBase" id="RU004355"/>
    </source>
</evidence>
<sequence>MAGQQPILTVSEVTRHLKRTIEDDPLLQDVWMRGEISNFKHHSRGHMYFTLKDEHAKMSAVMFAGNNRFLNFKPENGMKVIVRGEVNVYEPFGQYQLYALEMQPDGIGNLYLAYEQLKERLEQEGLFKEENKKPLPPVARQIAIVTSPTGAAIRDIASTIKRRFPIAQLTLLPVLVQGEEAPHSIAKAIRQANEVGGFDLLIVGRGGGSIEELWAFNEELVARAIYQSVIPIISAVGHETDYTIADFVADVRAATPTGAAELAVPDLKELISRVNQYTQRLKRAQHELLKRQKEHLQRLQKSYAFRYPAQLVKQKELELDQQLERLTKHQRRMVSDAKDRLSQLEYRLKRIHPEGRLRQAEQARVKLEVLLKKEFQQMMERKEQQFQQAISSLNLLSPLRVMERGYALPYKAKTQELIKSVKQVRMNDRLHLRVTDGQLICDVKEIESESGGEGYDQK</sequence>
<accession>A0A0M0KI09</accession>
<keyword evidence="4 5" id="KW-0269">Exonuclease</keyword>
<dbReference type="HAMAP" id="MF_00378">
    <property type="entry name" value="Exonuc_7_L"/>
    <property type="match status" value="1"/>
</dbReference>
<dbReference type="Pfam" id="PF02601">
    <property type="entry name" value="Exonuc_VII_L"/>
    <property type="match status" value="1"/>
</dbReference>
<feature type="domain" description="Exonuclease VII large subunit C-terminal" evidence="8">
    <location>
        <begin position="126"/>
        <end position="441"/>
    </location>
</feature>
<evidence type="ECO:0000259" key="8">
    <source>
        <dbReference type="Pfam" id="PF02601"/>
    </source>
</evidence>
<dbReference type="RefSeq" id="WP_053430717.1">
    <property type="nucleotide sequence ID" value="NZ_CP040441.1"/>
</dbReference>
<gene>
    <name evidence="5" type="primary">xseA</name>
    <name evidence="10" type="ORF">AMD02_05850</name>
</gene>
<dbReference type="EMBL" id="LILD01000001">
    <property type="protein sequence ID" value="KOO38434.1"/>
    <property type="molecule type" value="Genomic_DNA"/>
</dbReference>
<comment type="subunit">
    <text evidence="5">Heterooligomer composed of large and small subunits.</text>
</comment>
<proteinExistence type="inferred from homology"/>
<evidence type="ECO:0000259" key="9">
    <source>
        <dbReference type="Pfam" id="PF13742"/>
    </source>
</evidence>
<feature type="coiled-coil region" evidence="7">
    <location>
        <begin position="267"/>
        <end position="332"/>
    </location>
</feature>
<feature type="coiled-coil region" evidence="7">
    <location>
        <begin position="357"/>
        <end position="392"/>
    </location>
</feature>
<name>A0A0M0KI09_ALKHA</name>
<organism evidence="10">
    <name type="scientific">Halalkalibacterium halodurans</name>
    <name type="common">Bacillus halodurans</name>
    <dbReference type="NCBI Taxonomy" id="86665"/>
    <lineage>
        <taxon>Bacteria</taxon>
        <taxon>Bacillati</taxon>
        <taxon>Bacillota</taxon>
        <taxon>Bacilli</taxon>
        <taxon>Bacillales</taxon>
        <taxon>Bacillaceae</taxon>
        <taxon>Halalkalibacterium (ex Joshi et al. 2022)</taxon>
    </lineage>
</organism>
<dbReference type="AlphaFoldDB" id="A0A0M0KI09"/>
<comment type="caution">
    <text evidence="10">The sequence shown here is derived from an EMBL/GenBank/DDBJ whole genome shotgun (WGS) entry which is preliminary data.</text>
</comment>
<keyword evidence="7" id="KW-0175">Coiled coil</keyword>
<evidence type="ECO:0000256" key="2">
    <source>
        <dbReference type="ARBA" id="ARBA00022722"/>
    </source>
</evidence>
<feature type="domain" description="OB-fold nucleic acid binding" evidence="9">
    <location>
        <begin position="8"/>
        <end position="103"/>
    </location>
</feature>
<keyword evidence="2 5" id="KW-0540">Nuclease</keyword>
<accession>A0A4Y7WWQ0</accession>
<dbReference type="InterPro" id="IPR020579">
    <property type="entry name" value="Exonuc_VII_lsu_C"/>
</dbReference>
<dbReference type="NCBIfam" id="TIGR00237">
    <property type="entry name" value="xseA"/>
    <property type="match status" value="1"/>
</dbReference>
<dbReference type="Pfam" id="PF13742">
    <property type="entry name" value="tRNA_anti_2"/>
    <property type="match status" value="1"/>
</dbReference>
<evidence type="ECO:0000256" key="3">
    <source>
        <dbReference type="ARBA" id="ARBA00022801"/>
    </source>
</evidence>
<keyword evidence="3 5" id="KW-0378">Hydrolase</keyword>
<evidence type="ECO:0000256" key="5">
    <source>
        <dbReference type="HAMAP-Rule" id="MF_00378"/>
    </source>
</evidence>
<evidence type="ECO:0000256" key="4">
    <source>
        <dbReference type="ARBA" id="ARBA00022839"/>
    </source>
</evidence>
<dbReference type="GO" id="GO:0009318">
    <property type="term" value="C:exodeoxyribonuclease VII complex"/>
    <property type="evidence" value="ECO:0007669"/>
    <property type="project" value="UniProtKB-UniRule"/>
</dbReference>
<dbReference type="PANTHER" id="PTHR30008">
    <property type="entry name" value="EXODEOXYRIBONUCLEASE 7 LARGE SUBUNIT"/>
    <property type="match status" value="1"/>
</dbReference>
<dbReference type="PATRIC" id="fig|136160.3.peg.1464"/>